<proteinExistence type="predicted"/>
<evidence type="ECO:0000313" key="8">
    <source>
        <dbReference type="Proteomes" id="UP000029121"/>
    </source>
</evidence>
<name>R0GRW6_9BRAS</name>
<keyword evidence="3" id="KW-0238">DNA-binding</keyword>
<protein>
    <recommendedName>
        <fullName evidence="6">NAC domain-containing protein</fullName>
    </recommendedName>
</protein>
<dbReference type="Proteomes" id="UP000029121">
    <property type="component" value="Unassembled WGS sequence"/>
</dbReference>
<dbReference type="AlphaFoldDB" id="R0GRW6"/>
<dbReference type="GO" id="GO:0006355">
    <property type="term" value="P:regulation of DNA-templated transcription"/>
    <property type="evidence" value="ECO:0007669"/>
    <property type="project" value="InterPro"/>
</dbReference>
<evidence type="ECO:0000256" key="2">
    <source>
        <dbReference type="ARBA" id="ARBA00023015"/>
    </source>
</evidence>
<dbReference type="InterPro" id="IPR003441">
    <property type="entry name" value="NAC-dom"/>
</dbReference>
<dbReference type="SUPFAM" id="SSF101941">
    <property type="entry name" value="NAC domain"/>
    <property type="match status" value="1"/>
</dbReference>
<sequence>MSDQHTFNPFDHELIAYLNRKITEEEDKDIKEVDLCKHEPEDIKEVDLCKHEPEDIPGKLNLRTCSLNGRLQLTKRSCKTGNWKITGRTTFVKNVNDKTIGYKKYLVFYLNGDKSSSTRTPKIKSDWVMHEYSSCIRHSKKVRTIHKIINS</sequence>
<keyword evidence="5" id="KW-0539">Nucleus</keyword>
<evidence type="ECO:0000256" key="1">
    <source>
        <dbReference type="ARBA" id="ARBA00004123"/>
    </source>
</evidence>
<dbReference type="PANTHER" id="PTHR31989">
    <property type="entry name" value="NAC DOMAIN-CONTAINING PROTEIN 82-RELATED"/>
    <property type="match status" value="1"/>
</dbReference>
<dbReference type="InterPro" id="IPR036093">
    <property type="entry name" value="NAC_dom_sf"/>
</dbReference>
<dbReference type="Pfam" id="PF02365">
    <property type="entry name" value="NAM"/>
    <property type="match status" value="1"/>
</dbReference>
<organism evidence="7 8">
    <name type="scientific">Capsella rubella</name>
    <dbReference type="NCBI Taxonomy" id="81985"/>
    <lineage>
        <taxon>Eukaryota</taxon>
        <taxon>Viridiplantae</taxon>
        <taxon>Streptophyta</taxon>
        <taxon>Embryophyta</taxon>
        <taxon>Tracheophyta</taxon>
        <taxon>Spermatophyta</taxon>
        <taxon>Magnoliopsida</taxon>
        <taxon>eudicotyledons</taxon>
        <taxon>Gunneridae</taxon>
        <taxon>Pentapetalae</taxon>
        <taxon>rosids</taxon>
        <taxon>malvids</taxon>
        <taxon>Brassicales</taxon>
        <taxon>Brassicaceae</taxon>
        <taxon>Camelineae</taxon>
        <taxon>Capsella</taxon>
    </lineage>
</organism>
<keyword evidence="8" id="KW-1185">Reference proteome</keyword>
<dbReference type="GO" id="GO:0003677">
    <property type="term" value="F:DNA binding"/>
    <property type="evidence" value="ECO:0007669"/>
    <property type="project" value="UniProtKB-KW"/>
</dbReference>
<feature type="domain" description="NAC" evidence="6">
    <location>
        <begin position="1"/>
        <end position="151"/>
    </location>
</feature>
<evidence type="ECO:0000256" key="4">
    <source>
        <dbReference type="ARBA" id="ARBA00023163"/>
    </source>
</evidence>
<accession>R0GRW6</accession>
<comment type="subcellular location">
    <subcellularLocation>
        <location evidence="1">Nucleus</location>
    </subcellularLocation>
</comment>
<reference evidence="8" key="1">
    <citation type="journal article" date="2013" name="Nat. Genet.">
        <title>The Capsella rubella genome and the genomic consequences of rapid mating system evolution.</title>
        <authorList>
            <person name="Slotte T."/>
            <person name="Hazzouri K.M."/>
            <person name="Agren J.A."/>
            <person name="Koenig D."/>
            <person name="Maumus F."/>
            <person name="Guo Y.L."/>
            <person name="Steige K."/>
            <person name="Platts A.E."/>
            <person name="Escobar J.S."/>
            <person name="Newman L.K."/>
            <person name="Wang W."/>
            <person name="Mandakova T."/>
            <person name="Vello E."/>
            <person name="Smith L.M."/>
            <person name="Henz S.R."/>
            <person name="Steffen J."/>
            <person name="Takuno S."/>
            <person name="Brandvain Y."/>
            <person name="Coop G."/>
            <person name="Andolfatto P."/>
            <person name="Hu T.T."/>
            <person name="Blanchette M."/>
            <person name="Clark R.M."/>
            <person name="Quesneville H."/>
            <person name="Nordborg M."/>
            <person name="Gaut B.S."/>
            <person name="Lysak M.A."/>
            <person name="Jenkins J."/>
            <person name="Grimwood J."/>
            <person name="Chapman J."/>
            <person name="Prochnik S."/>
            <person name="Shu S."/>
            <person name="Rokhsar D."/>
            <person name="Schmutz J."/>
            <person name="Weigel D."/>
            <person name="Wright S.I."/>
        </authorList>
    </citation>
    <scope>NUCLEOTIDE SEQUENCE [LARGE SCALE GENOMIC DNA]</scope>
    <source>
        <strain evidence="8">cv. Monte Gargano</strain>
    </source>
</reference>
<evidence type="ECO:0000259" key="6">
    <source>
        <dbReference type="PROSITE" id="PS51005"/>
    </source>
</evidence>
<dbReference type="EMBL" id="KB870812">
    <property type="protein sequence ID" value="EOA15075.1"/>
    <property type="molecule type" value="Genomic_DNA"/>
</dbReference>
<gene>
    <name evidence="7" type="ORF">CARUB_v10028442mg</name>
</gene>
<dbReference type="STRING" id="81985.R0GRW6"/>
<keyword evidence="4" id="KW-0804">Transcription</keyword>
<evidence type="ECO:0000256" key="5">
    <source>
        <dbReference type="ARBA" id="ARBA00023242"/>
    </source>
</evidence>
<evidence type="ECO:0000313" key="7">
    <source>
        <dbReference type="EMBL" id="EOA15075.1"/>
    </source>
</evidence>
<dbReference type="Gene3D" id="2.170.150.80">
    <property type="entry name" value="NAC domain"/>
    <property type="match status" value="1"/>
</dbReference>
<evidence type="ECO:0000256" key="3">
    <source>
        <dbReference type="ARBA" id="ARBA00023125"/>
    </source>
</evidence>
<keyword evidence="2" id="KW-0805">Transcription regulation</keyword>
<dbReference type="PROSITE" id="PS51005">
    <property type="entry name" value="NAC"/>
    <property type="match status" value="1"/>
</dbReference>
<dbReference type="GO" id="GO:0005634">
    <property type="term" value="C:nucleus"/>
    <property type="evidence" value="ECO:0007669"/>
    <property type="project" value="UniProtKB-SubCell"/>
</dbReference>